<reference evidence="2" key="1">
    <citation type="submission" date="2012-06" db="EMBL/GenBank/DDBJ databases">
        <title>The genome sequence of Coniosporium apollinis CBS 100218.</title>
        <authorList>
            <consortium name="The Broad Institute Genome Sequencing Platform"/>
            <person name="Cuomo C."/>
            <person name="Gorbushina A."/>
            <person name="Noack S."/>
            <person name="Walker B."/>
            <person name="Young S.K."/>
            <person name="Zeng Q."/>
            <person name="Gargeya S."/>
            <person name="Fitzgerald M."/>
            <person name="Haas B."/>
            <person name="Abouelleil A."/>
            <person name="Alvarado L."/>
            <person name="Arachchi H.M."/>
            <person name="Berlin A.M."/>
            <person name="Chapman S.B."/>
            <person name="Goldberg J."/>
            <person name="Griggs A."/>
            <person name="Gujja S."/>
            <person name="Hansen M."/>
            <person name="Howarth C."/>
            <person name="Imamovic A."/>
            <person name="Larimer J."/>
            <person name="McCowan C."/>
            <person name="Montmayeur A."/>
            <person name="Murphy C."/>
            <person name="Neiman D."/>
            <person name="Pearson M."/>
            <person name="Priest M."/>
            <person name="Roberts A."/>
            <person name="Saif S."/>
            <person name="Shea T."/>
            <person name="Sisk P."/>
            <person name="Sykes S."/>
            <person name="Wortman J."/>
            <person name="Nusbaum C."/>
            <person name="Birren B."/>
        </authorList>
    </citation>
    <scope>NUCLEOTIDE SEQUENCE [LARGE SCALE GENOMIC DNA]</scope>
    <source>
        <strain evidence="2">CBS 100218</strain>
    </source>
</reference>
<evidence type="ECO:0000313" key="2">
    <source>
        <dbReference type="Proteomes" id="UP000016924"/>
    </source>
</evidence>
<gene>
    <name evidence="1" type="ORF">W97_07998</name>
</gene>
<keyword evidence="2" id="KW-1185">Reference proteome</keyword>
<dbReference type="RefSeq" id="XP_007784057.1">
    <property type="nucleotide sequence ID" value="XM_007785867.1"/>
</dbReference>
<protein>
    <submittedName>
        <fullName evidence="1">Uncharacterized protein</fullName>
    </submittedName>
</protein>
<evidence type="ECO:0000313" key="1">
    <source>
        <dbReference type="EMBL" id="EON68740.1"/>
    </source>
</evidence>
<dbReference type="HOGENOM" id="CLU_2454654_0_0_1"/>
<dbReference type="GeneID" id="19905309"/>
<accession>R7Z3G9</accession>
<dbReference type="Proteomes" id="UP000016924">
    <property type="component" value="Unassembled WGS sequence"/>
</dbReference>
<name>R7Z3G9_CONA1</name>
<sequence length="89" mass="10526">MFEMSLDDQTPRPDQTPLIAIKIEHYTDILGQAYNADYKVEQLKEFEKANSIDVAEMEMTVRGRDAAFLEELRQRFPPMKPEEEAWVRY</sequence>
<proteinExistence type="predicted"/>
<organism evidence="1 2">
    <name type="scientific">Coniosporium apollinis (strain CBS 100218)</name>
    <name type="common">Rock-inhabiting black yeast</name>
    <dbReference type="NCBI Taxonomy" id="1168221"/>
    <lineage>
        <taxon>Eukaryota</taxon>
        <taxon>Fungi</taxon>
        <taxon>Dikarya</taxon>
        <taxon>Ascomycota</taxon>
        <taxon>Pezizomycotina</taxon>
        <taxon>Dothideomycetes</taxon>
        <taxon>Dothideomycetes incertae sedis</taxon>
        <taxon>Coniosporium</taxon>
    </lineage>
</organism>
<dbReference type="AlphaFoldDB" id="R7Z3G9"/>
<dbReference type="OrthoDB" id="10545009at2759"/>
<dbReference type="EMBL" id="JH767600">
    <property type="protein sequence ID" value="EON68740.1"/>
    <property type="molecule type" value="Genomic_DNA"/>
</dbReference>